<organism evidence="4 5">
    <name type="scientific">Comamonas terrae</name>
    <dbReference type="NCBI Taxonomy" id="673548"/>
    <lineage>
        <taxon>Bacteria</taxon>
        <taxon>Pseudomonadati</taxon>
        <taxon>Pseudomonadota</taxon>
        <taxon>Betaproteobacteria</taxon>
        <taxon>Burkholderiales</taxon>
        <taxon>Comamonadaceae</taxon>
        <taxon>Comamonas</taxon>
    </lineage>
</organism>
<dbReference type="SUPFAM" id="SSF53187">
    <property type="entry name" value="Zn-dependent exopeptidases"/>
    <property type="match status" value="1"/>
</dbReference>
<dbReference type="Gene3D" id="3.30.70.360">
    <property type="match status" value="1"/>
</dbReference>
<dbReference type="InterPro" id="IPR002933">
    <property type="entry name" value="Peptidase_M20"/>
</dbReference>
<evidence type="ECO:0000256" key="1">
    <source>
        <dbReference type="ARBA" id="ARBA00022801"/>
    </source>
</evidence>
<accession>A0ABW5ULY4</accession>
<sequence length="451" mass="46967">MQLRLRLRPLALAASLLGGGLSFATGAAAAPGLDAQGLAALDAAIAPLAPKMVEWRRDIHAHPELSGQEKRTARLVAEHLRRLGMEVQTGVGGMGVVGTLRGALPGPVVALRADMDALPVAEKTGLPFASRAKAQYMGKEVPVMHACGHDAHVAMLMGAAEALAGMKAQLPGTVKFIFQPEEEGAPIEADASGHVPSFGAKAMVEAGALKDVKAIYGLHITANLPPGVVGYRVGPLMAGADNVTIQVEGRGGHGSSPWNAVDPVVAATQVVAGLQTIVSRQLDISKEPAVLTIGAINGGTRYNIIPDSVEMLGTLRTFDEGMRADAHQRIATTAEHIAAASGAKAKVRFGPVSYPVTTNPAELTEASLPALKLAMGGKVMVIPKVSGSEDFSEFQKQVPGFFYFLGATPEGKDYQTAPSNHSALFDIDEKQLPVGARSLAALAVDYLKRAQ</sequence>
<protein>
    <submittedName>
        <fullName evidence="4">Amidohydrolase</fullName>
    </submittedName>
</protein>
<evidence type="ECO:0000259" key="3">
    <source>
        <dbReference type="Pfam" id="PF07687"/>
    </source>
</evidence>
<dbReference type="InterPro" id="IPR036264">
    <property type="entry name" value="Bact_exopeptidase_dim_dom"/>
</dbReference>
<dbReference type="Gene3D" id="3.40.630.10">
    <property type="entry name" value="Zn peptidases"/>
    <property type="match status" value="1"/>
</dbReference>
<feature type="domain" description="Peptidase M20 dimerisation" evidence="3">
    <location>
        <begin position="239"/>
        <end position="337"/>
    </location>
</feature>
<dbReference type="InterPro" id="IPR017439">
    <property type="entry name" value="Amidohydrolase"/>
</dbReference>
<reference evidence="5" key="1">
    <citation type="journal article" date="2019" name="Int. J. Syst. Evol. Microbiol.">
        <title>The Global Catalogue of Microorganisms (GCM) 10K type strain sequencing project: providing services to taxonomists for standard genome sequencing and annotation.</title>
        <authorList>
            <consortium name="The Broad Institute Genomics Platform"/>
            <consortium name="The Broad Institute Genome Sequencing Center for Infectious Disease"/>
            <person name="Wu L."/>
            <person name="Ma J."/>
        </authorList>
    </citation>
    <scope>NUCLEOTIDE SEQUENCE [LARGE SCALE GENOMIC DNA]</scope>
    <source>
        <strain evidence="5">TISTR 1906</strain>
    </source>
</reference>
<dbReference type="Pfam" id="PF07687">
    <property type="entry name" value="M20_dimer"/>
    <property type="match status" value="1"/>
</dbReference>
<evidence type="ECO:0000313" key="5">
    <source>
        <dbReference type="Proteomes" id="UP001597463"/>
    </source>
</evidence>
<comment type="caution">
    <text evidence="4">The sequence shown here is derived from an EMBL/GenBank/DDBJ whole genome shotgun (WGS) entry which is preliminary data.</text>
</comment>
<keyword evidence="5" id="KW-1185">Reference proteome</keyword>
<dbReference type="PANTHER" id="PTHR11014:SF63">
    <property type="entry name" value="METALLOPEPTIDASE, PUTATIVE (AFU_ORTHOLOGUE AFUA_6G09600)-RELATED"/>
    <property type="match status" value="1"/>
</dbReference>
<keyword evidence="1" id="KW-0378">Hydrolase</keyword>
<dbReference type="Proteomes" id="UP001597463">
    <property type="component" value="Unassembled WGS sequence"/>
</dbReference>
<name>A0ABW5ULY4_9BURK</name>
<dbReference type="RefSeq" id="WP_245633449.1">
    <property type="nucleotide sequence ID" value="NZ_BCNT01000019.1"/>
</dbReference>
<evidence type="ECO:0000313" key="4">
    <source>
        <dbReference type="EMBL" id="MFD2754658.1"/>
    </source>
</evidence>
<evidence type="ECO:0000256" key="2">
    <source>
        <dbReference type="SAM" id="SignalP"/>
    </source>
</evidence>
<feature type="signal peptide" evidence="2">
    <location>
        <begin position="1"/>
        <end position="29"/>
    </location>
</feature>
<dbReference type="NCBIfam" id="TIGR01891">
    <property type="entry name" value="amidohydrolases"/>
    <property type="match status" value="1"/>
</dbReference>
<dbReference type="PANTHER" id="PTHR11014">
    <property type="entry name" value="PEPTIDASE M20 FAMILY MEMBER"/>
    <property type="match status" value="1"/>
</dbReference>
<feature type="chain" id="PRO_5045537296" evidence="2">
    <location>
        <begin position="30"/>
        <end position="451"/>
    </location>
</feature>
<dbReference type="InterPro" id="IPR011650">
    <property type="entry name" value="Peptidase_M20_dimer"/>
</dbReference>
<dbReference type="EMBL" id="JBHUMV010000004">
    <property type="protein sequence ID" value="MFD2754658.1"/>
    <property type="molecule type" value="Genomic_DNA"/>
</dbReference>
<dbReference type="Pfam" id="PF01546">
    <property type="entry name" value="Peptidase_M20"/>
    <property type="match status" value="1"/>
</dbReference>
<gene>
    <name evidence="4" type="ORF">ACFSW6_11220</name>
</gene>
<dbReference type="SUPFAM" id="SSF55031">
    <property type="entry name" value="Bacterial exopeptidase dimerisation domain"/>
    <property type="match status" value="1"/>
</dbReference>
<dbReference type="PIRSF" id="PIRSF005962">
    <property type="entry name" value="Pept_M20D_amidohydro"/>
    <property type="match status" value="1"/>
</dbReference>
<proteinExistence type="predicted"/>
<keyword evidence="2" id="KW-0732">Signal</keyword>